<dbReference type="PRINTS" id="PR00404">
    <property type="entry name" value="MADSDOMAIN"/>
</dbReference>
<protein>
    <submittedName>
        <fullName evidence="9">(wild Malaysian banana) hypothetical protein</fullName>
    </submittedName>
</protein>
<dbReference type="InterPro" id="IPR050142">
    <property type="entry name" value="MADS-box/MEF2_TF"/>
</dbReference>
<dbReference type="EMBL" id="HG996468">
    <property type="protein sequence ID" value="CAG1849431.1"/>
    <property type="molecule type" value="Genomic_DNA"/>
</dbReference>
<dbReference type="FunFam" id="3.40.1810.10:FF:000003">
    <property type="entry name" value="MADS-box transcription factor MADS-MC"/>
    <property type="match status" value="1"/>
</dbReference>
<accession>A0A8D7FBM4</accession>
<feature type="coiled-coil region" evidence="6">
    <location>
        <begin position="130"/>
        <end position="187"/>
    </location>
</feature>
<comment type="subcellular location">
    <subcellularLocation>
        <location evidence="1">Nucleus</location>
    </subcellularLocation>
</comment>
<dbReference type="InterPro" id="IPR002487">
    <property type="entry name" value="TF_Kbox"/>
</dbReference>
<keyword evidence="4" id="KW-0804">Transcription</keyword>
<feature type="domain" description="MADS-box" evidence="7">
    <location>
        <begin position="1"/>
        <end position="61"/>
    </location>
</feature>
<dbReference type="PANTHER" id="PTHR48019">
    <property type="entry name" value="SERUM RESPONSE FACTOR HOMOLOG"/>
    <property type="match status" value="1"/>
</dbReference>
<dbReference type="GO" id="GO:0045944">
    <property type="term" value="P:positive regulation of transcription by RNA polymerase II"/>
    <property type="evidence" value="ECO:0007669"/>
    <property type="project" value="InterPro"/>
</dbReference>
<gene>
    <name evidence="9" type="ORF">GSMUA_210170.1</name>
</gene>
<keyword evidence="3" id="KW-0238">DNA-binding</keyword>
<dbReference type="GO" id="GO:0046983">
    <property type="term" value="F:protein dimerization activity"/>
    <property type="evidence" value="ECO:0007669"/>
    <property type="project" value="InterPro"/>
</dbReference>
<dbReference type="PROSITE" id="PS00350">
    <property type="entry name" value="MADS_BOX_1"/>
    <property type="match status" value="1"/>
</dbReference>
<dbReference type="GO" id="GO:0003700">
    <property type="term" value="F:DNA-binding transcription factor activity"/>
    <property type="evidence" value="ECO:0007669"/>
    <property type="project" value="InterPro"/>
</dbReference>
<evidence type="ECO:0000256" key="4">
    <source>
        <dbReference type="ARBA" id="ARBA00023163"/>
    </source>
</evidence>
<evidence type="ECO:0000313" key="9">
    <source>
        <dbReference type="EMBL" id="CAG1849431.1"/>
    </source>
</evidence>
<name>A0A8D7FBM4_MUSAM</name>
<dbReference type="InterPro" id="IPR002100">
    <property type="entry name" value="TF_MADSbox"/>
</dbReference>
<dbReference type="Pfam" id="PF00319">
    <property type="entry name" value="SRF-TF"/>
    <property type="match status" value="1"/>
</dbReference>
<dbReference type="InterPro" id="IPR033896">
    <property type="entry name" value="MEF2-like_N"/>
</dbReference>
<evidence type="ECO:0000259" key="7">
    <source>
        <dbReference type="PROSITE" id="PS50066"/>
    </source>
</evidence>
<dbReference type="CDD" id="cd00265">
    <property type="entry name" value="MADS_MEF2_like"/>
    <property type="match status" value="1"/>
</dbReference>
<evidence type="ECO:0000256" key="3">
    <source>
        <dbReference type="ARBA" id="ARBA00023125"/>
    </source>
</evidence>
<keyword evidence="2" id="KW-0805">Transcription regulation</keyword>
<keyword evidence="6" id="KW-0175">Coiled coil</keyword>
<reference evidence="9" key="1">
    <citation type="submission" date="2021-03" db="EMBL/GenBank/DDBJ databases">
        <authorList>
            <consortium name="Genoscope - CEA"/>
            <person name="William W."/>
        </authorList>
    </citation>
    <scope>NUCLEOTIDE SEQUENCE</scope>
    <source>
        <strain evidence="9">Doubled-haploid Pahang</strain>
    </source>
</reference>
<evidence type="ECO:0000256" key="1">
    <source>
        <dbReference type="ARBA" id="ARBA00004123"/>
    </source>
</evidence>
<evidence type="ECO:0000256" key="2">
    <source>
        <dbReference type="ARBA" id="ARBA00023015"/>
    </source>
</evidence>
<dbReference type="PROSITE" id="PS50066">
    <property type="entry name" value="MADS_BOX_2"/>
    <property type="match status" value="1"/>
</dbReference>
<feature type="domain" description="K-box" evidence="8">
    <location>
        <begin position="130"/>
        <end position="220"/>
    </location>
</feature>
<dbReference type="AlphaFoldDB" id="A0A8D7FBM4"/>
<sequence>MGRGKIVIRRIDNTTSRQVTFSKRRNGLLKKAKELAILCDAEVGLVIFSSTGRLYEFSSSSMKSVIERYTKAKEEQQQIVSATSELKICGSLLLHLIKQLTSKTCLPLELVTEVLKTAYQHCKSIVLSTHQFWQREAASLRQQLHNLQENHRQLMGEELSGLNVKDLQNLENQLEMSLRNVRMKKDQLLIEEIQELDQKGRFIHQENMELHKKVNLVRQENMELHKKVYETRGTTGSDGGSIIPYGFSFTDEAHVPIHLELSQPQQQADGTQTQPPNLGLQLQLTRGE</sequence>
<keyword evidence="5" id="KW-0539">Nucleus</keyword>
<proteinExistence type="predicted"/>
<dbReference type="Pfam" id="PF01486">
    <property type="entry name" value="K-box"/>
    <property type="match status" value="1"/>
</dbReference>
<evidence type="ECO:0000259" key="8">
    <source>
        <dbReference type="PROSITE" id="PS51297"/>
    </source>
</evidence>
<dbReference type="GO" id="GO:0000977">
    <property type="term" value="F:RNA polymerase II transcription regulatory region sequence-specific DNA binding"/>
    <property type="evidence" value="ECO:0007669"/>
    <property type="project" value="InterPro"/>
</dbReference>
<organism evidence="9">
    <name type="scientific">Musa acuminata subsp. malaccensis</name>
    <name type="common">Wild banana</name>
    <name type="synonym">Musa malaccensis</name>
    <dbReference type="NCBI Taxonomy" id="214687"/>
    <lineage>
        <taxon>Eukaryota</taxon>
        <taxon>Viridiplantae</taxon>
        <taxon>Streptophyta</taxon>
        <taxon>Embryophyta</taxon>
        <taxon>Tracheophyta</taxon>
        <taxon>Spermatophyta</taxon>
        <taxon>Magnoliopsida</taxon>
        <taxon>Liliopsida</taxon>
        <taxon>Zingiberales</taxon>
        <taxon>Musaceae</taxon>
        <taxon>Musa</taxon>
    </lineage>
</organism>
<dbReference type="SUPFAM" id="SSF55455">
    <property type="entry name" value="SRF-like"/>
    <property type="match status" value="1"/>
</dbReference>
<dbReference type="GO" id="GO:0005634">
    <property type="term" value="C:nucleus"/>
    <property type="evidence" value="ECO:0007669"/>
    <property type="project" value="UniProtKB-SubCell"/>
</dbReference>
<dbReference type="PROSITE" id="PS51297">
    <property type="entry name" value="K_BOX"/>
    <property type="match status" value="1"/>
</dbReference>
<evidence type="ECO:0000256" key="5">
    <source>
        <dbReference type="ARBA" id="ARBA00023242"/>
    </source>
</evidence>
<dbReference type="Gene3D" id="3.40.1810.10">
    <property type="entry name" value="Transcription factor, MADS-box"/>
    <property type="match status" value="1"/>
</dbReference>
<evidence type="ECO:0000256" key="6">
    <source>
        <dbReference type="SAM" id="Coils"/>
    </source>
</evidence>
<dbReference type="SMART" id="SM00432">
    <property type="entry name" value="MADS"/>
    <property type="match status" value="1"/>
</dbReference>
<dbReference type="InterPro" id="IPR036879">
    <property type="entry name" value="TF_MADSbox_sf"/>
</dbReference>